<gene>
    <name evidence="1" type="ORF">E5259_28705</name>
</gene>
<reference evidence="1 2" key="1">
    <citation type="submission" date="2019-04" db="EMBL/GenBank/DDBJ databases">
        <authorList>
            <person name="Schori C."/>
            <person name="Ahrens C."/>
        </authorList>
    </citation>
    <scope>NUCLEOTIDE SEQUENCE [LARGE SCALE GENOMIC DNA]</scope>
    <source>
        <strain evidence="1 2">DSM 2950</strain>
    </source>
</reference>
<dbReference type="EMBL" id="CP039126">
    <property type="protein sequence ID" value="QMW81225.1"/>
    <property type="molecule type" value="Genomic_DNA"/>
</dbReference>
<dbReference type="Proteomes" id="UP000515789">
    <property type="component" value="Chromosome"/>
</dbReference>
<proteinExistence type="predicted"/>
<dbReference type="GeneID" id="75053277"/>
<evidence type="ECO:0000313" key="1">
    <source>
        <dbReference type="EMBL" id="QMW81225.1"/>
    </source>
</evidence>
<evidence type="ECO:0000313" key="2">
    <source>
        <dbReference type="Proteomes" id="UP000515789"/>
    </source>
</evidence>
<dbReference type="RefSeq" id="WP_018596795.1">
    <property type="nucleotide sequence ID" value="NZ_CABLBP010000036.1"/>
</dbReference>
<organism evidence="1 2">
    <name type="scientific">Blautia producta</name>
    <dbReference type="NCBI Taxonomy" id="33035"/>
    <lineage>
        <taxon>Bacteria</taxon>
        <taxon>Bacillati</taxon>
        <taxon>Bacillota</taxon>
        <taxon>Clostridia</taxon>
        <taxon>Lachnospirales</taxon>
        <taxon>Lachnospiraceae</taxon>
        <taxon>Blautia</taxon>
    </lineage>
</organism>
<name>A0A7G5N2Y2_9FIRM</name>
<protein>
    <submittedName>
        <fullName evidence="1">Uncharacterized protein</fullName>
    </submittedName>
</protein>
<sequence length="73" mass="8174">MKTEIRVSQVESRLLIEVDGEILPDIFSEYRWESSNTGKSELSLTIRGDVSVSELSTSLKVQKDRTCNPVCLG</sequence>
<accession>A0A7G5N2Y2</accession>
<dbReference type="AlphaFoldDB" id="A0A7G5N2Y2"/>